<evidence type="ECO:0000313" key="5">
    <source>
        <dbReference type="Proteomes" id="UP001328107"/>
    </source>
</evidence>
<evidence type="ECO:0000256" key="2">
    <source>
        <dbReference type="SAM" id="SignalP"/>
    </source>
</evidence>
<evidence type="ECO:0000259" key="3">
    <source>
        <dbReference type="PROSITE" id="PS51670"/>
    </source>
</evidence>
<comment type="caution">
    <text evidence="1">Lacks conserved residue(s) required for the propagation of feature annotation.</text>
</comment>
<name>A0AAN4ZRV2_9BILA</name>
<keyword evidence="2" id="KW-0732">Signal</keyword>
<feature type="chain" id="PRO_5042812319" description="ShKT domain-containing protein" evidence="2">
    <location>
        <begin position="18"/>
        <end position="120"/>
    </location>
</feature>
<evidence type="ECO:0000256" key="1">
    <source>
        <dbReference type="PROSITE-ProRule" id="PRU01005"/>
    </source>
</evidence>
<proteinExistence type="predicted"/>
<dbReference type="Pfam" id="PF01549">
    <property type="entry name" value="ShK"/>
    <property type="match status" value="2"/>
</dbReference>
<protein>
    <recommendedName>
        <fullName evidence="3">ShKT domain-containing protein</fullName>
    </recommendedName>
</protein>
<accession>A0AAN4ZRV2</accession>
<dbReference type="PROSITE" id="PS51670">
    <property type="entry name" value="SHKT"/>
    <property type="match status" value="1"/>
</dbReference>
<keyword evidence="5" id="KW-1185">Reference proteome</keyword>
<evidence type="ECO:0000313" key="4">
    <source>
        <dbReference type="EMBL" id="GMR43648.1"/>
    </source>
</evidence>
<sequence length="120" mass="13598">MFVRLLLLVSLPMAAIATTYPASQCKNFYNKCAPEQEHCTTLFPPQQDGSPNAMCLDKTYDWATDQCRQTCQTCCTLDCKDGNNNCPSWKVSQDFCTVSDSNPLDRIWTFCAKTCELCNW</sequence>
<dbReference type="AlphaFoldDB" id="A0AAN4ZRV2"/>
<dbReference type="EMBL" id="BTRK01000003">
    <property type="protein sequence ID" value="GMR43648.1"/>
    <property type="molecule type" value="Genomic_DNA"/>
</dbReference>
<reference evidence="5" key="1">
    <citation type="submission" date="2022-10" db="EMBL/GenBank/DDBJ databases">
        <title>Genome assembly of Pristionchus species.</title>
        <authorList>
            <person name="Yoshida K."/>
            <person name="Sommer R.J."/>
        </authorList>
    </citation>
    <scope>NUCLEOTIDE SEQUENCE [LARGE SCALE GENOMIC DNA]</scope>
    <source>
        <strain evidence="5">RS5460</strain>
    </source>
</reference>
<dbReference type="Gene3D" id="1.10.10.1940">
    <property type="match status" value="1"/>
</dbReference>
<comment type="caution">
    <text evidence="4">The sequence shown here is derived from an EMBL/GenBank/DDBJ whole genome shotgun (WGS) entry which is preliminary data.</text>
</comment>
<dbReference type="SMART" id="SM00254">
    <property type="entry name" value="ShKT"/>
    <property type="match status" value="1"/>
</dbReference>
<feature type="signal peptide" evidence="2">
    <location>
        <begin position="1"/>
        <end position="17"/>
    </location>
</feature>
<dbReference type="InterPro" id="IPR003582">
    <property type="entry name" value="ShKT_dom"/>
</dbReference>
<feature type="domain" description="ShKT" evidence="3">
    <location>
        <begin position="79"/>
        <end position="118"/>
    </location>
</feature>
<gene>
    <name evidence="4" type="ORF">PMAYCL1PPCAC_13843</name>
</gene>
<dbReference type="Proteomes" id="UP001328107">
    <property type="component" value="Unassembled WGS sequence"/>
</dbReference>
<organism evidence="4 5">
    <name type="scientific">Pristionchus mayeri</name>
    <dbReference type="NCBI Taxonomy" id="1317129"/>
    <lineage>
        <taxon>Eukaryota</taxon>
        <taxon>Metazoa</taxon>
        <taxon>Ecdysozoa</taxon>
        <taxon>Nematoda</taxon>
        <taxon>Chromadorea</taxon>
        <taxon>Rhabditida</taxon>
        <taxon>Rhabditina</taxon>
        <taxon>Diplogasteromorpha</taxon>
        <taxon>Diplogasteroidea</taxon>
        <taxon>Neodiplogasteridae</taxon>
        <taxon>Pristionchus</taxon>
    </lineage>
</organism>